<keyword evidence="2 5" id="KW-0251">Elongation factor</keyword>
<proteinExistence type="inferred from homology"/>
<protein>
    <submittedName>
        <fullName evidence="5">Elongation factor Ts</fullName>
    </submittedName>
</protein>
<dbReference type="EMBL" id="VSSQ01027110">
    <property type="protein sequence ID" value="MPM76171.1"/>
    <property type="molecule type" value="Genomic_DNA"/>
</dbReference>
<dbReference type="HAMAP" id="MF_00050">
    <property type="entry name" value="EF_Ts"/>
    <property type="match status" value="1"/>
</dbReference>
<comment type="caution">
    <text evidence="5">The sequence shown here is derived from an EMBL/GenBank/DDBJ whole genome shotgun (WGS) entry which is preliminary data.</text>
</comment>
<feature type="domain" description="Translation elongation factor EFTs/EF1B dimerisation" evidence="4">
    <location>
        <begin position="10"/>
        <end position="227"/>
    </location>
</feature>
<evidence type="ECO:0000256" key="2">
    <source>
        <dbReference type="ARBA" id="ARBA00022768"/>
    </source>
</evidence>
<dbReference type="InterPro" id="IPR018101">
    <property type="entry name" value="Transl_elong_Ts_CS"/>
</dbReference>
<dbReference type="PROSITE" id="PS01127">
    <property type="entry name" value="EF_TS_2"/>
    <property type="match status" value="1"/>
</dbReference>
<dbReference type="InterPro" id="IPR014039">
    <property type="entry name" value="Transl_elong_EFTs/EF1B_dimer"/>
</dbReference>
<dbReference type="FunFam" id="1.10.286.20:FF:000001">
    <property type="entry name" value="Elongation factor Ts"/>
    <property type="match status" value="1"/>
</dbReference>
<reference evidence="5" key="1">
    <citation type="submission" date="2019-08" db="EMBL/GenBank/DDBJ databases">
        <authorList>
            <person name="Kucharzyk K."/>
            <person name="Murdoch R.W."/>
            <person name="Higgins S."/>
            <person name="Loffler F."/>
        </authorList>
    </citation>
    <scope>NUCLEOTIDE SEQUENCE</scope>
</reference>
<name>A0A645CGW2_9ZZZZ</name>
<dbReference type="Gene3D" id="3.30.479.20">
    <property type="entry name" value="Elongation factor Ts, dimerisation domain"/>
    <property type="match status" value="2"/>
</dbReference>
<dbReference type="SUPFAM" id="SSF54713">
    <property type="entry name" value="Elongation factor Ts (EF-Ts), dimerisation domain"/>
    <property type="match status" value="2"/>
</dbReference>
<accession>A0A645CGW2</accession>
<dbReference type="Gene3D" id="1.10.286.20">
    <property type="match status" value="1"/>
</dbReference>
<evidence type="ECO:0000256" key="3">
    <source>
        <dbReference type="ARBA" id="ARBA00022917"/>
    </source>
</evidence>
<dbReference type="InterPro" id="IPR001816">
    <property type="entry name" value="Transl_elong_EFTs/EF1B"/>
</dbReference>
<dbReference type="PANTHER" id="PTHR11741">
    <property type="entry name" value="ELONGATION FACTOR TS"/>
    <property type="match status" value="1"/>
</dbReference>
<keyword evidence="3" id="KW-0648">Protein biosynthesis</keyword>
<dbReference type="GO" id="GO:0003746">
    <property type="term" value="F:translation elongation factor activity"/>
    <property type="evidence" value="ECO:0007669"/>
    <property type="project" value="UniProtKB-KW"/>
</dbReference>
<comment type="similarity">
    <text evidence="1">Belongs to the EF-Ts family.</text>
</comment>
<evidence type="ECO:0000256" key="1">
    <source>
        <dbReference type="ARBA" id="ARBA00005532"/>
    </source>
</evidence>
<sequence>MHAMVEGNVGTIVEVNSETDFVAKNADFQAFVSRIAKIILDSNPKDVESLLTLKFNDQFSVQEELREKILTIGENINIRRFERYEGHVVSYVHSGGRIGVLVLFNADEASAKNPEFMEVGKDIAMQVAALNPLYLNKEAVPAQVIDNEREILMAQIKNDPKMASKPDNIIAKMVDGRIGKYYENNCLVDQAFVKDGSITASQYVAQKAKEFGGKLEIARFVRYEKGEGIQKKEENLADEIAKIIK</sequence>
<gene>
    <name evidence="5" type="primary">tsf_42</name>
    <name evidence="5" type="ORF">SDC9_123167</name>
</gene>
<evidence type="ECO:0000259" key="4">
    <source>
        <dbReference type="Pfam" id="PF00889"/>
    </source>
</evidence>
<dbReference type="AlphaFoldDB" id="A0A645CGW2"/>
<evidence type="ECO:0000313" key="5">
    <source>
        <dbReference type="EMBL" id="MPM76171.1"/>
    </source>
</evidence>
<dbReference type="InterPro" id="IPR036402">
    <property type="entry name" value="EF-Ts_dimer_sf"/>
</dbReference>
<dbReference type="Pfam" id="PF00889">
    <property type="entry name" value="EF_TS"/>
    <property type="match status" value="1"/>
</dbReference>
<organism evidence="5">
    <name type="scientific">bioreactor metagenome</name>
    <dbReference type="NCBI Taxonomy" id="1076179"/>
    <lineage>
        <taxon>unclassified sequences</taxon>
        <taxon>metagenomes</taxon>
        <taxon>ecological metagenomes</taxon>
    </lineage>
</organism>
<dbReference type="NCBIfam" id="TIGR00116">
    <property type="entry name" value="tsf"/>
    <property type="match status" value="1"/>
</dbReference>
<dbReference type="PANTHER" id="PTHR11741:SF0">
    <property type="entry name" value="ELONGATION FACTOR TS, MITOCHONDRIAL"/>
    <property type="match status" value="1"/>
</dbReference>